<name>A0A9D4EXN9_DREPO</name>
<gene>
    <name evidence="1" type="ORF">DPMN_166812</name>
</gene>
<protein>
    <submittedName>
        <fullName evidence="1">Uncharacterized protein</fullName>
    </submittedName>
</protein>
<dbReference type="AlphaFoldDB" id="A0A9D4EXN9"/>
<sequence>MKCVQNDSPGLWEALHGLNVKSLSLGKRGYVFDLNHKELFWRFLSSLAHLEKLSIKVDFDIPSLCKALHGRNINYLSLRWSWKVQDLTVNNLKLLSQSLSSLLQLTTLSVCVDGDSTDLWKALCGLNISSLSLGCALGGLTVAHEESLSQSLSSLTQLETLSIDVYENSPGLWVALLGLNIRSLSLIITRGGGTGDHVEPFSQSLSSLTQLETLSIDVYEDSPGLWEALRGLNIKSLSLRITRTGGTVNHLEPLSQSLSSLTQLETLSIDVYADSPGLLEAFSGLYIKSLSLRLNDWTDGLIMYLVETPSQYRLSLNELESLSIDVDCDIPSLWDALRGLNVNNLSLRVKWRNFNHVESISQSLSSLIQLETVSICWDKFVLWEVLCGLKIKSLRLDFLQNLGENNVYEFLSQVLSSLTRLETLCISVDIDSPILWEAFRGLHIKSLSLSGRQSRGLIVNHVEPLSQSLSSLRQLETLSICISEQRPGLWGALCGLNIKRLSLSGFYRVNNVELLSNSLSSLTQLKTLCNTVRKDSPSLWEALSGLNIKSLSVSNKLNGLRVKN</sequence>
<accession>A0A9D4EXN9</accession>
<comment type="caution">
    <text evidence="1">The sequence shown here is derived from an EMBL/GenBank/DDBJ whole genome shotgun (WGS) entry which is preliminary data.</text>
</comment>
<evidence type="ECO:0000313" key="1">
    <source>
        <dbReference type="EMBL" id="KAH3788665.1"/>
    </source>
</evidence>
<reference evidence="1" key="2">
    <citation type="submission" date="2020-11" db="EMBL/GenBank/DDBJ databases">
        <authorList>
            <person name="McCartney M.A."/>
            <person name="Auch B."/>
            <person name="Kono T."/>
            <person name="Mallez S."/>
            <person name="Becker A."/>
            <person name="Gohl D.M."/>
            <person name="Silverstein K.A.T."/>
            <person name="Koren S."/>
            <person name="Bechman K.B."/>
            <person name="Herman A."/>
            <person name="Abrahante J.E."/>
            <person name="Garbe J."/>
        </authorList>
    </citation>
    <scope>NUCLEOTIDE SEQUENCE</scope>
    <source>
        <strain evidence="1">Duluth1</strain>
        <tissue evidence="1">Whole animal</tissue>
    </source>
</reference>
<dbReference type="EMBL" id="JAIWYP010000008">
    <property type="protein sequence ID" value="KAH3788665.1"/>
    <property type="molecule type" value="Genomic_DNA"/>
</dbReference>
<organism evidence="1 2">
    <name type="scientific">Dreissena polymorpha</name>
    <name type="common">Zebra mussel</name>
    <name type="synonym">Mytilus polymorpha</name>
    <dbReference type="NCBI Taxonomy" id="45954"/>
    <lineage>
        <taxon>Eukaryota</taxon>
        <taxon>Metazoa</taxon>
        <taxon>Spiralia</taxon>
        <taxon>Lophotrochozoa</taxon>
        <taxon>Mollusca</taxon>
        <taxon>Bivalvia</taxon>
        <taxon>Autobranchia</taxon>
        <taxon>Heteroconchia</taxon>
        <taxon>Euheterodonta</taxon>
        <taxon>Imparidentia</taxon>
        <taxon>Neoheterodontei</taxon>
        <taxon>Myida</taxon>
        <taxon>Dreissenoidea</taxon>
        <taxon>Dreissenidae</taxon>
        <taxon>Dreissena</taxon>
    </lineage>
</organism>
<evidence type="ECO:0000313" key="2">
    <source>
        <dbReference type="Proteomes" id="UP000828390"/>
    </source>
</evidence>
<reference evidence="1" key="1">
    <citation type="journal article" date="2019" name="bioRxiv">
        <title>The Genome of the Zebra Mussel, Dreissena polymorpha: A Resource for Invasive Species Research.</title>
        <authorList>
            <person name="McCartney M.A."/>
            <person name="Auch B."/>
            <person name="Kono T."/>
            <person name="Mallez S."/>
            <person name="Zhang Y."/>
            <person name="Obille A."/>
            <person name="Becker A."/>
            <person name="Abrahante J.E."/>
            <person name="Garbe J."/>
            <person name="Badalamenti J.P."/>
            <person name="Herman A."/>
            <person name="Mangelson H."/>
            <person name="Liachko I."/>
            <person name="Sullivan S."/>
            <person name="Sone E.D."/>
            <person name="Koren S."/>
            <person name="Silverstein K.A.T."/>
            <person name="Beckman K.B."/>
            <person name="Gohl D.M."/>
        </authorList>
    </citation>
    <scope>NUCLEOTIDE SEQUENCE</scope>
    <source>
        <strain evidence="1">Duluth1</strain>
        <tissue evidence="1">Whole animal</tissue>
    </source>
</reference>
<proteinExistence type="predicted"/>
<dbReference type="Proteomes" id="UP000828390">
    <property type="component" value="Unassembled WGS sequence"/>
</dbReference>
<dbReference type="SUPFAM" id="SSF52047">
    <property type="entry name" value="RNI-like"/>
    <property type="match status" value="2"/>
</dbReference>
<keyword evidence="2" id="KW-1185">Reference proteome</keyword>